<organism evidence="1 2">
    <name type="scientific">Nesterenkonia alkaliphila</name>
    <dbReference type="NCBI Taxonomy" id="1463631"/>
    <lineage>
        <taxon>Bacteria</taxon>
        <taxon>Bacillati</taxon>
        <taxon>Actinomycetota</taxon>
        <taxon>Actinomycetes</taxon>
        <taxon>Micrococcales</taxon>
        <taxon>Micrococcaceae</taxon>
        <taxon>Nesterenkonia</taxon>
    </lineage>
</organism>
<evidence type="ECO:0000313" key="1">
    <source>
        <dbReference type="EMBL" id="MVT25480.1"/>
    </source>
</evidence>
<dbReference type="EMBL" id="WRPM01000026">
    <property type="protein sequence ID" value="MVT25480.1"/>
    <property type="molecule type" value="Genomic_DNA"/>
</dbReference>
<dbReference type="Proteomes" id="UP000460157">
    <property type="component" value="Unassembled WGS sequence"/>
</dbReference>
<dbReference type="SUPFAM" id="SSF48239">
    <property type="entry name" value="Terpenoid cyclases/Protein prenyltransferases"/>
    <property type="match status" value="1"/>
</dbReference>
<proteinExistence type="predicted"/>
<keyword evidence="2" id="KW-1185">Reference proteome</keyword>
<protein>
    <submittedName>
        <fullName evidence="1">Squalene cyclase</fullName>
    </submittedName>
</protein>
<dbReference type="OrthoDB" id="370326at2"/>
<dbReference type="InterPro" id="IPR008930">
    <property type="entry name" value="Terpenoid_cyclase/PrenylTrfase"/>
</dbReference>
<sequence length="324" mass="36875">MPESATVDWLLAGDPAIRWQAMRDLLDEPAEQWRAERARVETEGWGARLLALQDEDGQWAGGAFLPQDFAWEQMHTEGQPWTATCWALTDLREFGLPPNCQSARRTVQLVGQNSRWDHAGEPYWHGEVEECINGRTVAQGAYFGVDVAPIVELLLSQQMEDGGWNCYRESGSVRSSFDSTINVLEGLLEFEQATGGTEASRAARRAGEEYLLSRQLMYRASTGEIVDEEYLSFSAPNRWRYDLLRALDYFRQSGLLTRTGPDARLAEAVQHLRSCRRPDGTWHLGKTYRGRSWFPMDPGAGEPSRWVTLKTLRVLSWWERSPES</sequence>
<accession>A0A7K1UG82</accession>
<comment type="caution">
    <text evidence="1">The sequence shown here is derived from an EMBL/GenBank/DDBJ whole genome shotgun (WGS) entry which is preliminary data.</text>
</comment>
<evidence type="ECO:0000313" key="2">
    <source>
        <dbReference type="Proteomes" id="UP000460157"/>
    </source>
</evidence>
<dbReference type="RefSeq" id="WP_157321475.1">
    <property type="nucleotide sequence ID" value="NZ_BMFX01000029.1"/>
</dbReference>
<reference evidence="1 2" key="1">
    <citation type="submission" date="2019-12" db="EMBL/GenBank/DDBJ databases">
        <title>Nesterenkonia muleiensis sp. nov., a novel actinobacterium isolated from sap of Populus euphratica.</title>
        <authorList>
            <person name="Wang R."/>
        </authorList>
    </citation>
    <scope>NUCLEOTIDE SEQUENCE [LARGE SCALE GENOMIC DNA]</scope>
    <source>
        <strain evidence="1 2">F10</strain>
    </source>
</reference>
<dbReference type="Gene3D" id="1.50.10.20">
    <property type="match status" value="1"/>
</dbReference>
<dbReference type="AlphaFoldDB" id="A0A7K1UG82"/>
<name>A0A7K1UG82_9MICC</name>
<gene>
    <name evidence="1" type="ORF">GNZ21_03735</name>
</gene>